<dbReference type="Gene3D" id="2.120.10.30">
    <property type="entry name" value="TolB, C-terminal domain"/>
    <property type="match status" value="1"/>
</dbReference>
<organism evidence="1">
    <name type="scientific">marine sediment metagenome</name>
    <dbReference type="NCBI Taxonomy" id="412755"/>
    <lineage>
        <taxon>unclassified sequences</taxon>
        <taxon>metagenomes</taxon>
        <taxon>ecological metagenomes</taxon>
    </lineage>
</organism>
<dbReference type="PROSITE" id="PS00018">
    <property type="entry name" value="EF_HAND_1"/>
    <property type="match status" value="1"/>
</dbReference>
<dbReference type="InterPro" id="IPR018247">
    <property type="entry name" value="EF_Hand_1_Ca_BS"/>
</dbReference>
<dbReference type="Pfam" id="PF07676">
    <property type="entry name" value="PD40"/>
    <property type="match status" value="1"/>
</dbReference>
<comment type="caution">
    <text evidence="1">The sequence shown here is derived from an EMBL/GenBank/DDBJ whole genome shotgun (WGS) entry which is preliminary data.</text>
</comment>
<dbReference type="InterPro" id="IPR011042">
    <property type="entry name" value="6-blade_b-propeller_TolB-like"/>
</dbReference>
<protein>
    <recommendedName>
        <fullName evidence="2">Dockerin domain-containing protein</fullName>
    </recommendedName>
</protein>
<accession>X0VH36</accession>
<dbReference type="EMBL" id="BARS01024664">
    <property type="protein sequence ID" value="GAG10492.1"/>
    <property type="molecule type" value="Genomic_DNA"/>
</dbReference>
<sequence>RPEFALVATEIWVAMRATVYDDFGFPVKLPPQISMSPYYNMSPTISPDGSTLYFDSDRPGGVGSYDIWQVSISPVVDFNSDGIIDAADMCIMVDHWGEDYSLCDIGPSPWGDGIVDVQDLILLSEHLFEDYRMVAHWKMDETEDMIAHDDVGDCDGTCYGEPLWQPADGKVTGALDFDGMDDYVVTDFVQNPEDGSFSAFVWIKGGAPGQVILSQVNRHVGRTILPGSTWLGTDPSNGRLITTLMDQPFGPLESQVIITDGQWHHIGL</sequence>
<feature type="non-terminal residue" evidence="1">
    <location>
        <position position="1"/>
    </location>
</feature>
<evidence type="ECO:0008006" key="2">
    <source>
        <dbReference type="Google" id="ProtNLM"/>
    </source>
</evidence>
<reference evidence="1" key="1">
    <citation type="journal article" date="2014" name="Front. Microbiol.">
        <title>High frequency of phylogenetically diverse reductive dehalogenase-homologous genes in deep subseafloor sedimentary metagenomes.</title>
        <authorList>
            <person name="Kawai M."/>
            <person name="Futagami T."/>
            <person name="Toyoda A."/>
            <person name="Takaki Y."/>
            <person name="Nishi S."/>
            <person name="Hori S."/>
            <person name="Arai W."/>
            <person name="Tsubouchi T."/>
            <person name="Morono Y."/>
            <person name="Uchiyama I."/>
            <person name="Ito T."/>
            <person name="Fujiyama A."/>
            <person name="Inagaki F."/>
            <person name="Takami H."/>
        </authorList>
    </citation>
    <scope>NUCLEOTIDE SEQUENCE</scope>
    <source>
        <strain evidence="1">Expedition CK06-06</strain>
    </source>
</reference>
<evidence type="ECO:0000313" key="1">
    <source>
        <dbReference type="EMBL" id="GAG10492.1"/>
    </source>
</evidence>
<proteinExistence type="predicted"/>
<dbReference type="InterPro" id="IPR036439">
    <property type="entry name" value="Dockerin_dom_sf"/>
</dbReference>
<feature type="non-terminal residue" evidence="1">
    <location>
        <position position="268"/>
    </location>
</feature>
<dbReference type="AlphaFoldDB" id="X0VH36"/>
<gene>
    <name evidence="1" type="ORF">S01H1_39117</name>
</gene>
<dbReference type="GO" id="GO:0000272">
    <property type="term" value="P:polysaccharide catabolic process"/>
    <property type="evidence" value="ECO:0007669"/>
    <property type="project" value="InterPro"/>
</dbReference>
<dbReference type="InterPro" id="IPR013320">
    <property type="entry name" value="ConA-like_dom_sf"/>
</dbReference>
<name>X0VH36_9ZZZZ</name>
<dbReference type="InterPro" id="IPR011659">
    <property type="entry name" value="WD40"/>
</dbReference>
<dbReference type="SUPFAM" id="SSF63446">
    <property type="entry name" value="Type I dockerin domain"/>
    <property type="match status" value="1"/>
</dbReference>
<dbReference type="Gene3D" id="2.60.120.200">
    <property type="match status" value="1"/>
</dbReference>
<dbReference type="SUPFAM" id="SSF49899">
    <property type="entry name" value="Concanavalin A-like lectins/glucanases"/>
    <property type="match status" value="1"/>
</dbReference>